<dbReference type="Proteomes" id="UP000095647">
    <property type="component" value="Unassembled WGS sequence"/>
</dbReference>
<accession>A0A0G9MAW0</accession>
<organism evidence="1 2">
    <name type="scientific">Bifidobacterium adolescentis</name>
    <dbReference type="NCBI Taxonomy" id="1680"/>
    <lineage>
        <taxon>Bacteria</taxon>
        <taxon>Bacillati</taxon>
        <taxon>Actinomycetota</taxon>
        <taxon>Actinomycetes</taxon>
        <taxon>Bifidobacteriales</taxon>
        <taxon>Bifidobacteriaceae</taxon>
        <taxon>Bifidobacterium</taxon>
    </lineage>
</organism>
<dbReference type="RefSeq" id="WP_046999203.1">
    <property type="nucleotide sequence ID" value="NZ_CYYI01000003.1"/>
</dbReference>
<evidence type="ECO:0000313" key="1">
    <source>
        <dbReference type="EMBL" id="CUN59624.1"/>
    </source>
</evidence>
<proteinExistence type="predicted"/>
<reference evidence="1 2" key="1">
    <citation type="submission" date="2015-09" db="EMBL/GenBank/DDBJ databases">
        <authorList>
            <consortium name="Pathogen Informatics"/>
        </authorList>
    </citation>
    <scope>NUCLEOTIDE SEQUENCE [LARGE SCALE GENOMIC DNA]</scope>
    <source>
        <strain evidence="1 2">2789STDY5608824</strain>
    </source>
</reference>
<dbReference type="AlphaFoldDB" id="A0A0G9MAW0"/>
<dbReference type="EMBL" id="CYYI01000003">
    <property type="protein sequence ID" value="CUN59624.1"/>
    <property type="molecule type" value="Genomic_DNA"/>
</dbReference>
<sequence>MKTRRELDKAAEEFAKRNGVILHEPEGIYDGLALYYYTWPGMVKGGCYGPPAYILVDVETGEAQWEANTDIDKYISNEVRRNLKPMPEA</sequence>
<name>A0A0G9MAW0_BIFAD</name>
<evidence type="ECO:0000313" key="2">
    <source>
        <dbReference type="Proteomes" id="UP000095647"/>
    </source>
</evidence>
<gene>
    <name evidence="1" type="ORF">ERS852382_00827</name>
</gene>
<protein>
    <submittedName>
        <fullName evidence="1">Uncharacterized protein</fullName>
    </submittedName>
</protein>
<dbReference type="PATRIC" id="fig|1680.7.peg.739"/>